<dbReference type="EC" id="3.4.24.-" evidence="13"/>
<keyword evidence="1" id="KW-1003">Cell membrane</keyword>
<dbReference type="PANTHER" id="PTHR43221:SF2">
    <property type="entry name" value="PROTEASE HTPX HOMOLOG"/>
    <property type="match status" value="1"/>
</dbReference>
<accession>A0ABV9WET2</accession>
<keyword evidence="5 10" id="KW-0378">Hydrolase</keyword>
<comment type="caution">
    <text evidence="13">The sequence shown here is derived from an EMBL/GenBank/DDBJ whole genome shotgun (WGS) entry which is preliminary data.</text>
</comment>
<evidence type="ECO:0000256" key="11">
    <source>
        <dbReference type="SAM" id="Phobius"/>
    </source>
</evidence>
<dbReference type="Proteomes" id="UP001595912">
    <property type="component" value="Unassembled WGS sequence"/>
</dbReference>
<evidence type="ECO:0000256" key="1">
    <source>
        <dbReference type="ARBA" id="ARBA00022475"/>
    </source>
</evidence>
<dbReference type="CDD" id="cd07328">
    <property type="entry name" value="M48_Ste24p_like"/>
    <property type="match status" value="1"/>
</dbReference>
<evidence type="ECO:0000313" key="14">
    <source>
        <dbReference type="Proteomes" id="UP001595912"/>
    </source>
</evidence>
<evidence type="ECO:0000256" key="7">
    <source>
        <dbReference type="ARBA" id="ARBA00022989"/>
    </source>
</evidence>
<dbReference type="PANTHER" id="PTHR43221">
    <property type="entry name" value="PROTEASE HTPX"/>
    <property type="match status" value="1"/>
</dbReference>
<evidence type="ECO:0000256" key="5">
    <source>
        <dbReference type="ARBA" id="ARBA00022801"/>
    </source>
</evidence>
<keyword evidence="8 10" id="KW-0482">Metalloprotease</keyword>
<dbReference type="GO" id="GO:0008237">
    <property type="term" value="F:metallopeptidase activity"/>
    <property type="evidence" value="ECO:0007669"/>
    <property type="project" value="UniProtKB-KW"/>
</dbReference>
<dbReference type="EMBL" id="JBHSIU010000086">
    <property type="protein sequence ID" value="MFC5005972.1"/>
    <property type="molecule type" value="Genomic_DNA"/>
</dbReference>
<comment type="similarity">
    <text evidence="10">Belongs to the peptidase M48 family.</text>
</comment>
<comment type="cofactor">
    <cofactor evidence="10">
        <name>Zn(2+)</name>
        <dbReference type="ChEBI" id="CHEBI:29105"/>
    </cofactor>
    <text evidence="10">Binds 1 zinc ion per subunit.</text>
</comment>
<evidence type="ECO:0000256" key="3">
    <source>
        <dbReference type="ARBA" id="ARBA00022692"/>
    </source>
</evidence>
<feature type="domain" description="Peptidase M48" evidence="12">
    <location>
        <begin position="100"/>
        <end position="340"/>
    </location>
</feature>
<dbReference type="RefSeq" id="WP_380126555.1">
    <property type="nucleotide sequence ID" value="NZ_JBHSIU010000086.1"/>
</dbReference>
<keyword evidence="9 11" id="KW-0472">Membrane</keyword>
<name>A0ABV9WET2_9ACTN</name>
<evidence type="ECO:0000313" key="13">
    <source>
        <dbReference type="EMBL" id="MFC5005972.1"/>
    </source>
</evidence>
<organism evidence="13 14">
    <name type="scientific">Dactylosporangium cerinum</name>
    <dbReference type="NCBI Taxonomy" id="1434730"/>
    <lineage>
        <taxon>Bacteria</taxon>
        <taxon>Bacillati</taxon>
        <taxon>Actinomycetota</taxon>
        <taxon>Actinomycetes</taxon>
        <taxon>Micromonosporales</taxon>
        <taxon>Micromonosporaceae</taxon>
        <taxon>Dactylosporangium</taxon>
    </lineage>
</organism>
<evidence type="ECO:0000256" key="8">
    <source>
        <dbReference type="ARBA" id="ARBA00023049"/>
    </source>
</evidence>
<keyword evidence="14" id="KW-1185">Reference proteome</keyword>
<evidence type="ECO:0000256" key="2">
    <source>
        <dbReference type="ARBA" id="ARBA00022670"/>
    </source>
</evidence>
<feature type="transmembrane region" description="Helical" evidence="11">
    <location>
        <begin position="39"/>
        <end position="60"/>
    </location>
</feature>
<keyword evidence="3 11" id="KW-0812">Transmembrane</keyword>
<keyword evidence="2 10" id="KW-0645">Protease</keyword>
<dbReference type="Pfam" id="PF01435">
    <property type="entry name" value="Peptidase_M48"/>
    <property type="match status" value="1"/>
</dbReference>
<evidence type="ECO:0000256" key="10">
    <source>
        <dbReference type="RuleBase" id="RU003983"/>
    </source>
</evidence>
<dbReference type="InterPro" id="IPR050083">
    <property type="entry name" value="HtpX_protease"/>
</dbReference>
<keyword evidence="6 10" id="KW-0862">Zinc</keyword>
<dbReference type="Gene3D" id="3.30.2010.10">
    <property type="entry name" value="Metalloproteases ('zincins'), catalytic domain"/>
    <property type="match status" value="1"/>
</dbReference>
<evidence type="ECO:0000259" key="12">
    <source>
        <dbReference type="Pfam" id="PF01435"/>
    </source>
</evidence>
<sequence>MTLGWLDRVAHRSARRHTLATFEAFSGGAGRAGTAGSRVLLISSILLYGLILALLAAGIWLCTISVPGAIAGLLVIGVAVLLRPRFDRVPKYATEVTESAAPQLHALVREVAGAAGAPVPRIYIEGDAFDAAAGLVGLRRRPVLVVGLPLWNALPRQSRVALLGHELGHFVNGDPRRRLLTQPSLIGLAELDALLEPESARDTGGWSDGFLVVWIVRPLLNLVKLVLRALLWAPRTALAVLALREGQRAEYRADLVAARMAGRAATVELLDTLVVMDSLAMLIMRDARAGRPVAEWPQTTVRLLAEVRPQLAVRREAATLRETALFASHPPSGLRARLVDATALESAAVVLDPVRNERIDAELAKHSASSARTLKAL</sequence>
<gene>
    <name evidence="13" type="ORF">ACFPIJ_50135</name>
</gene>
<proteinExistence type="inferred from homology"/>
<evidence type="ECO:0000256" key="4">
    <source>
        <dbReference type="ARBA" id="ARBA00022723"/>
    </source>
</evidence>
<evidence type="ECO:0000256" key="6">
    <source>
        <dbReference type="ARBA" id="ARBA00022833"/>
    </source>
</evidence>
<reference evidence="14" key="1">
    <citation type="journal article" date="2019" name="Int. J. Syst. Evol. Microbiol.">
        <title>The Global Catalogue of Microorganisms (GCM) 10K type strain sequencing project: providing services to taxonomists for standard genome sequencing and annotation.</title>
        <authorList>
            <consortium name="The Broad Institute Genomics Platform"/>
            <consortium name="The Broad Institute Genome Sequencing Center for Infectious Disease"/>
            <person name="Wu L."/>
            <person name="Ma J."/>
        </authorList>
    </citation>
    <scope>NUCLEOTIDE SEQUENCE [LARGE SCALE GENOMIC DNA]</scope>
    <source>
        <strain evidence="14">CGMCC 4.7152</strain>
    </source>
</reference>
<dbReference type="InterPro" id="IPR001915">
    <property type="entry name" value="Peptidase_M48"/>
</dbReference>
<keyword evidence="4" id="KW-0479">Metal-binding</keyword>
<keyword evidence="7 11" id="KW-1133">Transmembrane helix</keyword>
<feature type="transmembrane region" description="Helical" evidence="11">
    <location>
        <begin position="66"/>
        <end position="82"/>
    </location>
</feature>
<protein>
    <submittedName>
        <fullName evidence="13">M48 family metalloprotease</fullName>
        <ecNumber evidence="13">3.4.24.-</ecNumber>
    </submittedName>
</protein>
<evidence type="ECO:0000256" key="9">
    <source>
        <dbReference type="ARBA" id="ARBA00023136"/>
    </source>
</evidence>